<dbReference type="Gene3D" id="1.10.1660.10">
    <property type="match status" value="1"/>
</dbReference>
<dbReference type="RefSeq" id="WP_159428822.1">
    <property type="nucleotide sequence ID" value="NZ_CP096206.2"/>
</dbReference>
<organism evidence="2 3">
    <name type="scientific">Ignavigranum ruoffiae</name>
    <dbReference type="NCBI Taxonomy" id="89093"/>
    <lineage>
        <taxon>Bacteria</taxon>
        <taxon>Bacillati</taxon>
        <taxon>Bacillota</taxon>
        <taxon>Bacilli</taxon>
        <taxon>Lactobacillales</taxon>
        <taxon>Aerococcaceae</taxon>
        <taxon>Ignavigranum</taxon>
    </lineage>
</organism>
<keyword evidence="3" id="KW-1185">Reference proteome</keyword>
<protein>
    <submittedName>
        <fullName evidence="2">DNA binding domain-containing protein, excisionase family</fullName>
    </submittedName>
</protein>
<evidence type="ECO:0000313" key="3">
    <source>
        <dbReference type="Proteomes" id="UP000198833"/>
    </source>
</evidence>
<dbReference type="SUPFAM" id="SSF46955">
    <property type="entry name" value="Putative DNA-binding domain"/>
    <property type="match status" value="1"/>
</dbReference>
<dbReference type="InterPro" id="IPR041657">
    <property type="entry name" value="HTH_17"/>
</dbReference>
<dbReference type="STRING" id="89093.SAMN04488558_102110"/>
<dbReference type="Proteomes" id="UP000198833">
    <property type="component" value="Unassembled WGS sequence"/>
</dbReference>
<dbReference type="NCBIfam" id="TIGR01764">
    <property type="entry name" value="excise"/>
    <property type="match status" value="1"/>
</dbReference>
<dbReference type="InterPro" id="IPR010093">
    <property type="entry name" value="SinI_DNA-bd"/>
</dbReference>
<evidence type="ECO:0000313" key="2">
    <source>
        <dbReference type="EMBL" id="SEP81558.1"/>
    </source>
</evidence>
<dbReference type="OrthoDB" id="515428at2"/>
<dbReference type="Pfam" id="PF12728">
    <property type="entry name" value="HTH_17"/>
    <property type="match status" value="1"/>
</dbReference>
<sequence>MEEETYSSKEVAELLGVTTRSIRNYLRDGRLRGQKFAGKWHFTQDDVERFIQQEYQSNQNQQRFIDQEADYFSLQFEKSFSDSTTAEQFSQVFTQKINQYLADHAKSSLSYFMQKVSDQRIQVNLMADLNEFSLIYTALNLGRGAQDEID</sequence>
<name>A0A1H9AZZ7_9LACT</name>
<evidence type="ECO:0000259" key="1">
    <source>
        <dbReference type="Pfam" id="PF12728"/>
    </source>
</evidence>
<reference evidence="2 3" key="1">
    <citation type="submission" date="2016-10" db="EMBL/GenBank/DDBJ databases">
        <authorList>
            <person name="de Groot N.N."/>
        </authorList>
    </citation>
    <scope>NUCLEOTIDE SEQUENCE [LARGE SCALE GENOMIC DNA]</scope>
    <source>
        <strain evidence="2 3">DSM 15695</strain>
    </source>
</reference>
<gene>
    <name evidence="2" type="ORF">SAMN04488558_102110</name>
</gene>
<dbReference type="GO" id="GO:0003677">
    <property type="term" value="F:DNA binding"/>
    <property type="evidence" value="ECO:0007669"/>
    <property type="project" value="InterPro"/>
</dbReference>
<dbReference type="EMBL" id="FOEN01000002">
    <property type="protein sequence ID" value="SEP81558.1"/>
    <property type="molecule type" value="Genomic_DNA"/>
</dbReference>
<dbReference type="AlphaFoldDB" id="A0A1H9AZZ7"/>
<dbReference type="InterPro" id="IPR009061">
    <property type="entry name" value="DNA-bd_dom_put_sf"/>
</dbReference>
<proteinExistence type="predicted"/>
<feature type="domain" description="Helix-turn-helix" evidence="1">
    <location>
        <begin position="6"/>
        <end position="53"/>
    </location>
</feature>
<accession>A0A1H9AZZ7</accession>